<reference evidence="2" key="1">
    <citation type="journal article" date="2011" name="Environ. Microbiol.">
        <title>Time-series analyses of Monterey Bay coastal microbial picoplankton using a 'genome proxy' microarray.</title>
        <authorList>
            <person name="Rich V.I."/>
            <person name="Pham V.D."/>
            <person name="Eppley J."/>
            <person name="Shi Y."/>
            <person name="DeLong E.F."/>
        </authorList>
    </citation>
    <scope>NUCLEOTIDE SEQUENCE</scope>
</reference>
<name>E0XXA0_9DELT</name>
<dbReference type="Pfam" id="PF07813">
    <property type="entry name" value="LTXXQ"/>
    <property type="match status" value="1"/>
</dbReference>
<dbReference type="PROSITE" id="PS51257">
    <property type="entry name" value="PROKAR_LIPOPROTEIN"/>
    <property type="match status" value="1"/>
</dbReference>
<dbReference type="EMBL" id="GU474908">
    <property type="protein sequence ID" value="ADI19041.1"/>
    <property type="molecule type" value="Genomic_DNA"/>
</dbReference>
<feature type="coiled-coil region" evidence="1">
    <location>
        <begin position="171"/>
        <end position="198"/>
    </location>
</feature>
<sequence length="266" mass="30459">MSASKTFKKLRQSLLIAVTSATFLVGCGQPDSMSTADIVSETSSTLDLNGTQAREMARVVDTARPELEVLKEIRVQLREEMLAQMQQDSVNMEDVNALLEANWASVHAKLPALAQKFTDFHTMLTPEQRSKVKERMSKGWKTNHLERLESSNTSRIVFGMSIALDLDDIQEQEMTNLINNLRNESDEFKERRVELKEQMYEKILQDTVNVEDVETLLDVRWSEVQSKLPLLAQGFTDFHTILTQEQRVKIAQKLEKKWDSGNRGNR</sequence>
<dbReference type="InterPro" id="IPR012899">
    <property type="entry name" value="LTXXQ"/>
</dbReference>
<feature type="coiled-coil region" evidence="1">
    <location>
        <begin position="67"/>
        <end position="102"/>
    </location>
</feature>
<organism evidence="2">
    <name type="scientific">uncultured delta proteobacterium HF0070_07E19</name>
    <dbReference type="NCBI Taxonomy" id="710823"/>
    <lineage>
        <taxon>Bacteria</taxon>
        <taxon>Deltaproteobacteria</taxon>
        <taxon>environmental samples</taxon>
    </lineage>
</organism>
<proteinExistence type="predicted"/>
<keyword evidence="1" id="KW-0175">Coiled coil</keyword>
<accession>E0XXA0</accession>
<dbReference type="AlphaFoldDB" id="E0XXA0"/>
<dbReference type="Gene3D" id="1.20.120.1490">
    <property type="match status" value="2"/>
</dbReference>
<evidence type="ECO:0000313" key="2">
    <source>
        <dbReference type="EMBL" id="ADI19041.1"/>
    </source>
</evidence>
<protein>
    <recommendedName>
        <fullName evidence="3">Lipoprotein</fullName>
    </recommendedName>
</protein>
<evidence type="ECO:0000256" key="1">
    <source>
        <dbReference type="SAM" id="Coils"/>
    </source>
</evidence>
<evidence type="ECO:0008006" key="3">
    <source>
        <dbReference type="Google" id="ProtNLM"/>
    </source>
</evidence>